<organism evidence="8 9">
    <name type="scientific">Monilinia laxa</name>
    <name type="common">Brown rot fungus</name>
    <name type="synonym">Sclerotinia laxa</name>
    <dbReference type="NCBI Taxonomy" id="61186"/>
    <lineage>
        <taxon>Eukaryota</taxon>
        <taxon>Fungi</taxon>
        <taxon>Dikarya</taxon>
        <taxon>Ascomycota</taxon>
        <taxon>Pezizomycotina</taxon>
        <taxon>Leotiomycetes</taxon>
        <taxon>Helotiales</taxon>
        <taxon>Sclerotiniaceae</taxon>
        <taxon>Monilinia</taxon>
    </lineage>
</organism>
<dbReference type="InterPro" id="IPR015659">
    <property type="entry name" value="Proline_oxidase"/>
</dbReference>
<keyword evidence="9" id="KW-1185">Reference proteome</keyword>
<comment type="function">
    <text evidence="5">Converts proline to delta-1-pyrroline-5-carboxylate.</text>
</comment>
<reference evidence="8 9" key="1">
    <citation type="submission" date="2019-06" db="EMBL/GenBank/DDBJ databases">
        <title>Genome Sequence of the Brown Rot Fungal Pathogen Monilinia laxa.</title>
        <authorList>
            <person name="De Miccolis Angelini R.M."/>
            <person name="Landi L."/>
            <person name="Abate D."/>
            <person name="Pollastro S."/>
            <person name="Romanazzi G."/>
            <person name="Faretra F."/>
        </authorList>
    </citation>
    <scope>NUCLEOTIDE SEQUENCE [LARGE SCALE GENOMIC DNA]</scope>
    <source>
        <strain evidence="8 9">Mlax316</strain>
    </source>
</reference>
<protein>
    <recommendedName>
        <fullName evidence="2 5">Proline dehydrogenase</fullName>
        <ecNumber evidence="2 5">1.5.5.2</ecNumber>
    </recommendedName>
</protein>
<dbReference type="Gene3D" id="3.20.20.220">
    <property type="match status" value="1"/>
</dbReference>
<evidence type="ECO:0000259" key="7">
    <source>
        <dbReference type="Pfam" id="PF01619"/>
    </source>
</evidence>
<evidence type="ECO:0000256" key="6">
    <source>
        <dbReference type="SAM" id="MobiDB-lite"/>
    </source>
</evidence>
<evidence type="ECO:0000313" key="9">
    <source>
        <dbReference type="Proteomes" id="UP000326757"/>
    </source>
</evidence>
<name>A0A5N6K563_MONLA</name>
<dbReference type="EC" id="1.5.5.2" evidence="2 5"/>
<feature type="domain" description="Proline dehydrogenase" evidence="7">
    <location>
        <begin position="149"/>
        <end position="488"/>
    </location>
</feature>
<dbReference type="InterPro" id="IPR002872">
    <property type="entry name" value="Proline_DH_dom"/>
</dbReference>
<keyword evidence="5" id="KW-0285">Flavoprotein</keyword>
<comment type="cofactor">
    <cofactor evidence="5">
        <name>FAD</name>
        <dbReference type="ChEBI" id="CHEBI:57692"/>
    </cofactor>
</comment>
<dbReference type="InterPro" id="IPR029041">
    <property type="entry name" value="FAD-linked_oxidoreductase-like"/>
</dbReference>
<dbReference type="Pfam" id="PF01619">
    <property type="entry name" value="Pro_dh"/>
    <property type="match status" value="1"/>
</dbReference>
<proteinExistence type="inferred from homology"/>
<dbReference type="EMBL" id="VIGI01000007">
    <property type="protein sequence ID" value="KAB8297652.1"/>
    <property type="molecule type" value="Genomic_DNA"/>
</dbReference>
<dbReference type="GO" id="GO:0004657">
    <property type="term" value="F:proline dehydrogenase activity"/>
    <property type="evidence" value="ECO:0007669"/>
    <property type="project" value="UniProtKB-EC"/>
</dbReference>
<dbReference type="AlphaFoldDB" id="A0A5N6K563"/>
<dbReference type="GO" id="GO:0010133">
    <property type="term" value="P:L-proline catabolic process to L-glutamate"/>
    <property type="evidence" value="ECO:0007669"/>
    <property type="project" value="TreeGrafter"/>
</dbReference>
<evidence type="ECO:0000313" key="8">
    <source>
        <dbReference type="EMBL" id="KAB8297652.1"/>
    </source>
</evidence>
<keyword evidence="3 5" id="KW-0560">Oxidoreductase</keyword>
<comment type="catalytic activity">
    <reaction evidence="5">
        <text>L-proline + a quinone = (S)-1-pyrroline-5-carboxylate + a quinol + H(+)</text>
        <dbReference type="Rhea" id="RHEA:23784"/>
        <dbReference type="ChEBI" id="CHEBI:15378"/>
        <dbReference type="ChEBI" id="CHEBI:17388"/>
        <dbReference type="ChEBI" id="CHEBI:24646"/>
        <dbReference type="ChEBI" id="CHEBI:60039"/>
        <dbReference type="ChEBI" id="CHEBI:132124"/>
        <dbReference type="EC" id="1.5.5.2"/>
    </reaction>
</comment>
<dbReference type="Proteomes" id="UP000326757">
    <property type="component" value="Unassembled WGS sequence"/>
</dbReference>
<dbReference type="PANTHER" id="PTHR13914:SF34">
    <property type="entry name" value="PROLINE DEHYDROGENASE"/>
    <property type="match status" value="1"/>
</dbReference>
<evidence type="ECO:0000256" key="1">
    <source>
        <dbReference type="ARBA" id="ARBA00005869"/>
    </source>
</evidence>
<accession>A0A5N6K563</accession>
<keyword evidence="4 5" id="KW-0642">Proline metabolism</keyword>
<dbReference type="SUPFAM" id="SSF51730">
    <property type="entry name" value="FAD-linked oxidoreductase"/>
    <property type="match status" value="1"/>
</dbReference>
<evidence type="ECO:0000256" key="2">
    <source>
        <dbReference type="ARBA" id="ARBA00012695"/>
    </source>
</evidence>
<evidence type="ECO:0000256" key="4">
    <source>
        <dbReference type="ARBA" id="ARBA00023062"/>
    </source>
</evidence>
<dbReference type="GO" id="GO:0005739">
    <property type="term" value="C:mitochondrion"/>
    <property type="evidence" value="ECO:0007669"/>
    <property type="project" value="TreeGrafter"/>
</dbReference>
<dbReference type="GO" id="GO:0071949">
    <property type="term" value="F:FAD binding"/>
    <property type="evidence" value="ECO:0007669"/>
    <property type="project" value="TreeGrafter"/>
</dbReference>
<comment type="similarity">
    <text evidence="1 5">Belongs to the proline oxidase family.</text>
</comment>
<dbReference type="PANTHER" id="PTHR13914">
    <property type="entry name" value="PROLINE OXIDASE"/>
    <property type="match status" value="1"/>
</dbReference>
<evidence type="ECO:0000256" key="3">
    <source>
        <dbReference type="ARBA" id="ARBA00023002"/>
    </source>
</evidence>
<comment type="caution">
    <text evidence="8">The sequence shown here is derived from an EMBL/GenBank/DDBJ whole genome shotgun (WGS) entry which is preliminary data.</text>
</comment>
<gene>
    <name evidence="8" type="ORF">EYC80_001460</name>
</gene>
<evidence type="ECO:0000256" key="5">
    <source>
        <dbReference type="RuleBase" id="RU364054"/>
    </source>
</evidence>
<dbReference type="OrthoDB" id="5464at2759"/>
<feature type="region of interest" description="Disordered" evidence="6">
    <location>
        <begin position="52"/>
        <end position="71"/>
    </location>
</feature>
<keyword evidence="5" id="KW-0274">FAD</keyword>
<sequence length="511" mass="57819">MRGWESITSVEQSGLISDGNRTHYHIIVQRLPSPEKRLSQCRRRYSSITTNFSHQNGFSHNQNTPDMSKTSELPPLSIMPMPLLLKSYFITWILASPRIVKLFLPLLNKLANSNLALLNPDRNPVLHMIVRKFIYDHFIAGENAFQVRARVAAMKNLGFRGIILGYAREVNITGGVAQHGSETSVTKEAGESAIKEWRDDLMNTISLLQPGDFLSVKFSGAGPLALHALKNNLPPPHLVQESMHLLLRTARAQKARIWLDAEQQDLQHAIENWAKDLMRIYNTGPKALLYTTMQAYLKASPSNVLDHLRLAQAEGWTLGIKLVRGAYIATEKRELIHDTIQDTHQAYNSIAANLLGKSYPGIDINGDVKEYPRAELFLATHNEESIKWAYTIQSQRIRAGEPTIELAFGQLQGMADEISCGLLQLCRKDEPRDSRNAPNRNPTQFEEKQLILAQALKPKAYKCMVWGSTQQSLQFLLRRVKENGDALGRTGFWVKGFEKEIWRRIRGRLGV</sequence>